<dbReference type="Gene3D" id="3.20.20.190">
    <property type="entry name" value="Phosphatidylinositol (PI) phosphodiesterase"/>
    <property type="match status" value="1"/>
</dbReference>
<dbReference type="InterPro" id="IPR030395">
    <property type="entry name" value="GP_PDE_dom"/>
</dbReference>
<dbReference type="PANTHER" id="PTHR43620">
    <property type="entry name" value="GLYCEROPHOSPHORYL DIESTER PHOSPHODIESTERASE"/>
    <property type="match status" value="1"/>
</dbReference>
<dbReference type="AlphaFoldDB" id="A0A821TYH1"/>
<keyword evidence="10" id="KW-1185">Reference proteome</keyword>
<comment type="similarity">
    <text evidence="1">Belongs to the glycerophosphoryl diester phosphodiesterase family.</text>
</comment>
<reference evidence="9" key="1">
    <citation type="submission" date="2021-02" db="EMBL/GenBank/DDBJ databases">
        <authorList>
            <person name="Steward A R."/>
        </authorList>
    </citation>
    <scope>NUCLEOTIDE SEQUENCE</scope>
</reference>
<comment type="catalytic activity">
    <reaction evidence="6">
        <text>a sn-glycero-3-phosphodiester + H2O = an alcohol + sn-glycerol 3-phosphate + H(+)</text>
        <dbReference type="Rhea" id="RHEA:12969"/>
        <dbReference type="ChEBI" id="CHEBI:15377"/>
        <dbReference type="ChEBI" id="CHEBI:15378"/>
        <dbReference type="ChEBI" id="CHEBI:30879"/>
        <dbReference type="ChEBI" id="CHEBI:57597"/>
        <dbReference type="ChEBI" id="CHEBI:83408"/>
        <dbReference type="EC" id="3.1.4.46"/>
    </reaction>
</comment>
<keyword evidence="5" id="KW-0378">Hydrolase</keyword>
<keyword evidence="3 7" id="KW-0732">Signal</keyword>
<evidence type="ECO:0000313" key="10">
    <source>
        <dbReference type="Proteomes" id="UP000663880"/>
    </source>
</evidence>
<dbReference type="EMBL" id="CAJOBZ010000028">
    <property type="protein sequence ID" value="CAF4883396.1"/>
    <property type="molecule type" value="Genomic_DNA"/>
</dbReference>
<dbReference type="InterPro" id="IPR017946">
    <property type="entry name" value="PLC-like_Pdiesterase_TIM-brl"/>
</dbReference>
<evidence type="ECO:0000256" key="1">
    <source>
        <dbReference type="ARBA" id="ARBA00007277"/>
    </source>
</evidence>
<dbReference type="OrthoDB" id="1058301at2759"/>
<dbReference type="PROSITE" id="PS51704">
    <property type="entry name" value="GP_PDE"/>
    <property type="match status" value="1"/>
</dbReference>
<feature type="chain" id="PRO_5033015659" description="glycerophosphodiester phosphodiesterase" evidence="7">
    <location>
        <begin position="22"/>
        <end position="359"/>
    </location>
</feature>
<dbReference type="EC" id="3.1.4.46" evidence="2"/>
<accession>A0A821TYH1</accession>
<organism evidence="9 10">
    <name type="scientific">Pieris macdunnoughi</name>
    <dbReference type="NCBI Taxonomy" id="345717"/>
    <lineage>
        <taxon>Eukaryota</taxon>
        <taxon>Metazoa</taxon>
        <taxon>Ecdysozoa</taxon>
        <taxon>Arthropoda</taxon>
        <taxon>Hexapoda</taxon>
        <taxon>Insecta</taxon>
        <taxon>Pterygota</taxon>
        <taxon>Neoptera</taxon>
        <taxon>Endopterygota</taxon>
        <taxon>Lepidoptera</taxon>
        <taxon>Glossata</taxon>
        <taxon>Ditrysia</taxon>
        <taxon>Papilionoidea</taxon>
        <taxon>Pieridae</taxon>
        <taxon>Pierinae</taxon>
        <taxon>Pieris</taxon>
    </lineage>
</organism>
<gene>
    <name evidence="9" type="ORF">PMACD_LOCUS9811</name>
</gene>
<dbReference type="GO" id="GO:0006071">
    <property type="term" value="P:glycerol metabolic process"/>
    <property type="evidence" value="ECO:0007669"/>
    <property type="project" value="UniProtKB-KW"/>
</dbReference>
<evidence type="ECO:0000256" key="5">
    <source>
        <dbReference type="ARBA" id="ARBA00022801"/>
    </source>
</evidence>
<name>A0A821TYH1_9NEOP</name>
<evidence type="ECO:0000256" key="3">
    <source>
        <dbReference type="ARBA" id="ARBA00022729"/>
    </source>
</evidence>
<proteinExistence type="inferred from homology"/>
<comment type="caution">
    <text evidence="9">The sequence shown here is derived from an EMBL/GenBank/DDBJ whole genome shotgun (WGS) entry which is preliminary data.</text>
</comment>
<evidence type="ECO:0000256" key="4">
    <source>
        <dbReference type="ARBA" id="ARBA00022798"/>
    </source>
</evidence>
<dbReference type="GO" id="GO:0008889">
    <property type="term" value="F:glycerophosphodiester phosphodiesterase activity"/>
    <property type="evidence" value="ECO:0007669"/>
    <property type="project" value="UniProtKB-EC"/>
</dbReference>
<keyword evidence="4" id="KW-0319">Glycerol metabolism</keyword>
<feature type="domain" description="GP-PDE" evidence="8">
    <location>
        <begin position="34"/>
        <end position="351"/>
    </location>
</feature>
<dbReference type="SUPFAM" id="SSF51695">
    <property type="entry name" value="PLC-like phosphodiesterases"/>
    <property type="match status" value="1"/>
</dbReference>
<protein>
    <recommendedName>
        <fullName evidence="2">glycerophosphodiester phosphodiesterase</fullName>
        <ecNumber evidence="2">3.1.4.46</ecNumber>
    </recommendedName>
</protein>
<evidence type="ECO:0000259" key="8">
    <source>
        <dbReference type="PROSITE" id="PS51704"/>
    </source>
</evidence>
<dbReference type="PANTHER" id="PTHR43620:SF7">
    <property type="entry name" value="GLYCEROPHOSPHODIESTER PHOSPHODIESTERASE GDPD5-RELATED"/>
    <property type="match status" value="1"/>
</dbReference>
<evidence type="ECO:0000256" key="2">
    <source>
        <dbReference type="ARBA" id="ARBA00012247"/>
    </source>
</evidence>
<sequence length="359" mass="40201">MATFSVAIVYFVVLFTTEVFTTYVQRPGPDDCEPVVVAHRGSSGYITEHTLGSYALAVTQGADYVEPDLVMTKDGHLIARHENQLEKTTDIAHRPEFADRYRSMSVLGVNISLGWFTEDFTLAEIKTLRTIEPIPLIRPGNTRMDGSMEVPTFQEIIDLVKGLEISQNRTIGIYPELKNGAYFRSIGLPMEQAVVEIFLRNGYIGPLVPVYIQSFEANSLRILKNITDLRLLQLIGRVSVQDKASMISPEGLKDIATYAHAIGPHKNHIIPRDFRNRLGTPTSLVIHAHDVGLKVHPYTFRAENAYLPVEFRSDDPADSALGNLDGELEAYLATGIDGLFIDQPDYLVRLKSRFCNRHL</sequence>
<dbReference type="Pfam" id="PF03009">
    <property type="entry name" value="GDPD"/>
    <property type="match status" value="1"/>
</dbReference>
<dbReference type="Proteomes" id="UP000663880">
    <property type="component" value="Unassembled WGS sequence"/>
</dbReference>
<evidence type="ECO:0000256" key="6">
    <source>
        <dbReference type="ARBA" id="ARBA00047512"/>
    </source>
</evidence>
<dbReference type="CDD" id="cd08602">
    <property type="entry name" value="GDPD_ScGlpQ1_like"/>
    <property type="match status" value="1"/>
</dbReference>
<dbReference type="GO" id="GO:0006629">
    <property type="term" value="P:lipid metabolic process"/>
    <property type="evidence" value="ECO:0007669"/>
    <property type="project" value="InterPro"/>
</dbReference>
<evidence type="ECO:0000256" key="7">
    <source>
        <dbReference type="SAM" id="SignalP"/>
    </source>
</evidence>
<feature type="signal peptide" evidence="7">
    <location>
        <begin position="1"/>
        <end position="21"/>
    </location>
</feature>
<evidence type="ECO:0000313" key="9">
    <source>
        <dbReference type="EMBL" id="CAF4883396.1"/>
    </source>
</evidence>